<proteinExistence type="predicted"/>
<organism evidence="1 2">
    <name type="scientific">Pseudomonas panipatensis</name>
    <dbReference type="NCBI Taxonomy" id="428992"/>
    <lineage>
        <taxon>Bacteria</taxon>
        <taxon>Pseudomonadati</taxon>
        <taxon>Pseudomonadota</taxon>
        <taxon>Gammaproteobacteria</taxon>
        <taxon>Pseudomonadales</taxon>
        <taxon>Pseudomonadaceae</taxon>
        <taxon>Pseudomonas</taxon>
    </lineage>
</organism>
<dbReference type="Proteomes" id="UP000199636">
    <property type="component" value="Unassembled WGS sequence"/>
</dbReference>
<dbReference type="InterPro" id="IPR036725">
    <property type="entry name" value="ColE3_ribonuclease_sf"/>
</dbReference>
<dbReference type="EMBL" id="FNDS01000032">
    <property type="protein sequence ID" value="SDI78653.1"/>
    <property type="molecule type" value="Genomic_DNA"/>
</dbReference>
<dbReference type="STRING" id="428992.SAMN05216272_1321"/>
<reference evidence="2" key="1">
    <citation type="submission" date="2016-10" db="EMBL/GenBank/DDBJ databases">
        <authorList>
            <person name="Varghese N."/>
            <person name="Submissions S."/>
        </authorList>
    </citation>
    <scope>NUCLEOTIDE SEQUENCE [LARGE SCALE GENOMIC DNA]</scope>
    <source>
        <strain evidence="2">CCM 7469</strain>
    </source>
</reference>
<evidence type="ECO:0000313" key="1">
    <source>
        <dbReference type="EMBL" id="SDI78653.1"/>
    </source>
</evidence>
<feature type="non-terminal residue" evidence="1">
    <location>
        <position position="1"/>
    </location>
</feature>
<accession>A0A1G8NER3</accession>
<dbReference type="SUPFAM" id="SSF63840">
    <property type="entry name" value="Ribonuclease domain of colicin E3"/>
    <property type="match status" value="1"/>
</dbReference>
<dbReference type="Gene3D" id="3.10.380.10">
    <property type="entry name" value="Colicin E3-like ribonuclease domain"/>
    <property type="match status" value="1"/>
</dbReference>
<dbReference type="GO" id="GO:0043022">
    <property type="term" value="F:ribosome binding"/>
    <property type="evidence" value="ECO:0007669"/>
    <property type="project" value="InterPro"/>
</dbReference>
<dbReference type="GO" id="GO:0016788">
    <property type="term" value="F:hydrolase activity, acting on ester bonds"/>
    <property type="evidence" value="ECO:0007669"/>
    <property type="project" value="InterPro"/>
</dbReference>
<dbReference type="AlphaFoldDB" id="A0A1G8NER3"/>
<dbReference type="GO" id="GO:0003723">
    <property type="term" value="F:RNA binding"/>
    <property type="evidence" value="ECO:0007669"/>
    <property type="project" value="InterPro"/>
</dbReference>
<evidence type="ECO:0000313" key="2">
    <source>
        <dbReference type="Proteomes" id="UP000199636"/>
    </source>
</evidence>
<protein>
    <submittedName>
        <fullName evidence="1">Filamentous hemagglutinin</fullName>
    </submittedName>
</protein>
<name>A0A1G8NER3_9PSED</name>
<sequence length="321" mass="34063">SFAAGAAAAGLNEAVVKDLDALVSSYSPENREALLSMSSQLVGLVATVAQDPAADAGKLETGAWVAQNGTQYNYLAHELDAFEKEASQCKAKGNCDKVQEKYRAQSVANDDALAAACTTKPTECMQTFGYLAAERLTIQKKIEALYANDDIPLELKADLHRYNMQNVAAIGRLLQTSAALDLQGQGVSPDNAAWGASLAAAMAGAMLGKAGGKGILPGGQTAAQFERNLSKLPPGERVAQIKSTAIDVAIINGMEKDNGLSKMNGRDVYKANDGRLYALDTQHGRFEVINARNGKHMGEVDFEFKQTKPADKSGSHDLKVK</sequence>
<gene>
    <name evidence="1" type="ORF">SAMN05216272_1321</name>
</gene>
<keyword evidence="2" id="KW-1185">Reference proteome</keyword>